<gene>
    <name evidence="1" type="ORF">EDC54_102382</name>
</gene>
<reference evidence="1 2" key="1">
    <citation type="submission" date="2019-03" db="EMBL/GenBank/DDBJ databases">
        <title>Genomic Encyclopedia of Type Strains, Phase IV (KMG-IV): sequencing the most valuable type-strain genomes for metagenomic binning, comparative biology and taxonomic classification.</title>
        <authorList>
            <person name="Goeker M."/>
        </authorList>
    </citation>
    <scope>NUCLEOTIDE SEQUENCE [LARGE SCALE GENOMIC DNA]</scope>
    <source>
        <strain evidence="1 2">DSM 16730</strain>
    </source>
</reference>
<dbReference type="AlphaFoldDB" id="A0A4R3VQK8"/>
<evidence type="ECO:0008006" key="3">
    <source>
        <dbReference type="Google" id="ProtNLM"/>
    </source>
</evidence>
<protein>
    <recommendedName>
        <fullName evidence="3">Transposase</fullName>
    </recommendedName>
</protein>
<dbReference type="EMBL" id="SMBY01000002">
    <property type="protein sequence ID" value="TCV07810.1"/>
    <property type="molecule type" value="Genomic_DNA"/>
</dbReference>
<accession>A0A4R3VQK8</accession>
<dbReference type="Pfam" id="PF01527">
    <property type="entry name" value="HTH_Tnp_1"/>
    <property type="match status" value="1"/>
</dbReference>
<name>A0A4R3VQK8_9GAMM</name>
<dbReference type="Proteomes" id="UP000295433">
    <property type="component" value="Unassembled WGS sequence"/>
</dbReference>
<evidence type="ECO:0000313" key="2">
    <source>
        <dbReference type="Proteomes" id="UP000295433"/>
    </source>
</evidence>
<dbReference type="InterPro" id="IPR002514">
    <property type="entry name" value="Transposase_8"/>
</dbReference>
<organism evidence="1 2">
    <name type="scientific">Samsonia erythrinae</name>
    <dbReference type="NCBI Taxonomy" id="160434"/>
    <lineage>
        <taxon>Bacteria</taxon>
        <taxon>Pseudomonadati</taxon>
        <taxon>Pseudomonadota</taxon>
        <taxon>Gammaproteobacteria</taxon>
        <taxon>Enterobacterales</taxon>
        <taxon>Pectobacteriaceae</taxon>
        <taxon>Samsonia</taxon>
    </lineage>
</organism>
<proteinExistence type="predicted"/>
<sequence>MTKPASTNKKSRKLHTPEFRDEALKLAERIGIAAAARELSLYESQLYAWRS</sequence>
<evidence type="ECO:0000313" key="1">
    <source>
        <dbReference type="EMBL" id="TCV07810.1"/>
    </source>
</evidence>
<keyword evidence="2" id="KW-1185">Reference proteome</keyword>
<comment type="caution">
    <text evidence="1">The sequence shown here is derived from an EMBL/GenBank/DDBJ whole genome shotgun (WGS) entry which is preliminary data.</text>
</comment>